<dbReference type="Pfam" id="PF22945">
    <property type="entry name" value="LEM-3_GIY-YIG"/>
    <property type="match status" value="1"/>
</dbReference>
<sequence length="173" mass="19353">MPHVKLTAKQEAFCQAIADGLFYVYALCDPTTRRRFYIGKGKGNRALHHVRDCRVGKVTNGAKHDMIKAILAEGKTPFIEVIASGMTEAQAYEREWAEIQAERDSLTNIVHGSASRAAKWNSIANELVAEIGSYENWLARGRPEMLKIYESYGGTRVFYNMLLDAANSVRPSI</sequence>
<proteinExistence type="predicted"/>
<reference evidence="2" key="1">
    <citation type="submission" date="2020-04" db="EMBL/GenBank/DDBJ databases">
        <authorList>
            <person name="Chiriac C."/>
            <person name="Salcher M."/>
            <person name="Ghai R."/>
            <person name="Kavagutti S V."/>
        </authorList>
    </citation>
    <scope>NUCLEOTIDE SEQUENCE</scope>
</reference>
<dbReference type="CDD" id="cd10440">
    <property type="entry name" value="GIY-YIG_COG3680"/>
    <property type="match status" value="1"/>
</dbReference>
<evidence type="ECO:0000259" key="1">
    <source>
        <dbReference type="PROSITE" id="PS50164"/>
    </source>
</evidence>
<dbReference type="PROSITE" id="PS50164">
    <property type="entry name" value="GIY_YIG"/>
    <property type="match status" value="1"/>
</dbReference>
<dbReference type="EMBL" id="LR796339">
    <property type="protein sequence ID" value="CAB4137488.1"/>
    <property type="molecule type" value="Genomic_DNA"/>
</dbReference>
<dbReference type="InterPro" id="IPR000305">
    <property type="entry name" value="GIY-YIG_endonuc"/>
</dbReference>
<feature type="domain" description="GIY-YIG" evidence="1">
    <location>
        <begin position="20"/>
        <end position="109"/>
    </location>
</feature>
<protein>
    <submittedName>
        <fullName evidence="2">GIY-YIG_COG3680 domain containing protein</fullName>
    </submittedName>
</protein>
<organism evidence="2">
    <name type="scientific">uncultured Caudovirales phage</name>
    <dbReference type="NCBI Taxonomy" id="2100421"/>
    <lineage>
        <taxon>Viruses</taxon>
        <taxon>Duplodnaviria</taxon>
        <taxon>Heunggongvirae</taxon>
        <taxon>Uroviricota</taxon>
        <taxon>Caudoviricetes</taxon>
        <taxon>Peduoviridae</taxon>
        <taxon>Maltschvirus</taxon>
        <taxon>Maltschvirus maltsch</taxon>
    </lineage>
</organism>
<name>A0A6J5LSQ4_9CAUD</name>
<evidence type="ECO:0000313" key="2">
    <source>
        <dbReference type="EMBL" id="CAB4137488.1"/>
    </source>
</evidence>
<accession>A0A6J5LSQ4</accession>
<gene>
    <name evidence="2" type="ORF">UFOVP317_40</name>
</gene>